<comment type="caution">
    <text evidence="1">The sequence shown here is derived from an EMBL/GenBank/DDBJ whole genome shotgun (WGS) entry which is preliminary data.</text>
</comment>
<dbReference type="SUPFAM" id="SSF53756">
    <property type="entry name" value="UDP-Glycosyltransferase/glycogen phosphorylase"/>
    <property type="match status" value="1"/>
</dbReference>
<evidence type="ECO:0000313" key="1">
    <source>
        <dbReference type="EMBL" id="KAF1696938.1"/>
    </source>
</evidence>
<accession>A0ABQ6ZAY5</accession>
<dbReference type="CDD" id="cd03801">
    <property type="entry name" value="GT4_PimA-like"/>
    <property type="match status" value="1"/>
</dbReference>
<dbReference type="EMBL" id="PDWN01000002">
    <property type="protein sequence ID" value="KAF1696938.1"/>
    <property type="molecule type" value="Genomic_DNA"/>
</dbReference>
<sequence length="416" mass="45367">MLLRRLRGLRHSLALRGLTGTLLHAIDIQAGRDATTNAPSTAQIPLGNGPAILVIDAVMPDPTRDSGSVRMFGILTLLRDIGWNVVFAPDSGRSTASERDALQRQEIEVIGIPGSPSLPGWLEDNGNRLGATMLCRHDVAAMHFDLVRALAPRARIAFDTVDLHGLREERTARVSGDRALLRISRRSWNVERKLASRSEVTFVVSPVEQELLRKEVPGARVELLSNIHEVVGRTSSFAQRHGMLFVGGFGHPPNRDAAHWLVERILPLLHEQVPAMPLHLVGAIGGEERRLLEREHVHVHGQVADLTPLMEACLVAVAPLRAGAGVKGKVNSAMSHGLPVVATTIAAEGMHLLDGHDVLVADTAEQFAAAIALLSRDRLLWEGLSRHGMENIQRHFSRAQARRVLESSFGEPFAPV</sequence>
<dbReference type="Proteomes" id="UP000788419">
    <property type="component" value="Unassembled WGS sequence"/>
</dbReference>
<dbReference type="Gene3D" id="3.40.50.2000">
    <property type="entry name" value="Glycogen Phosphorylase B"/>
    <property type="match status" value="1"/>
</dbReference>
<keyword evidence="2" id="KW-1185">Reference proteome</keyword>
<dbReference type="RefSeq" id="WP_162408409.1">
    <property type="nucleotide sequence ID" value="NZ_PDWN01000002.1"/>
</dbReference>
<dbReference type="Pfam" id="PF13692">
    <property type="entry name" value="Glyco_trans_1_4"/>
    <property type="match status" value="1"/>
</dbReference>
<reference evidence="1 2" key="1">
    <citation type="submission" date="2017-10" db="EMBL/GenBank/DDBJ databases">
        <title>Whole genome sequencing of members of genus Pseudoxanthomonas.</title>
        <authorList>
            <person name="Kumar S."/>
            <person name="Bansal K."/>
            <person name="Kaur A."/>
            <person name="Patil P."/>
            <person name="Sharma S."/>
            <person name="Patil P.B."/>
        </authorList>
    </citation>
    <scope>NUCLEOTIDE SEQUENCE [LARGE SCALE GENOMIC DNA]</scope>
    <source>
        <strain evidence="1 2">DSM 17801</strain>
    </source>
</reference>
<dbReference type="PANTHER" id="PTHR12526">
    <property type="entry name" value="GLYCOSYLTRANSFERASE"/>
    <property type="match status" value="1"/>
</dbReference>
<organism evidence="1 2">
    <name type="scientific">Pseudoxanthomonas daejeonensis</name>
    <dbReference type="NCBI Taxonomy" id="266062"/>
    <lineage>
        <taxon>Bacteria</taxon>
        <taxon>Pseudomonadati</taxon>
        <taxon>Pseudomonadota</taxon>
        <taxon>Gammaproteobacteria</taxon>
        <taxon>Lysobacterales</taxon>
        <taxon>Lysobacteraceae</taxon>
        <taxon>Pseudoxanthomonas</taxon>
    </lineage>
</organism>
<gene>
    <name evidence="1" type="ORF">CSC65_02560</name>
</gene>
<protein>
    <recommendedName>
        <fullName evidence="3">Glycosyltransferase</fullName>
    </recommendedName>
</protein>
<evidence type="ECO:0000313" key="2">
    <source>
        <dbReference type="Proteomes" id="UP000788419"/>
    </source>
</evidence>
<proteinExistence type="predicted"/>
<evidence type="ECO:0008006" key="3">
    <source>
        <dbReference type="Google" id="ProtNLM"/>
    </source>
</evidence>
<name>A0ABQ6ZAY5_9GAMM</name>